<dbReference type="PANTHER" id="PTHR12526">
    <property type="entry name" value="GLYCOSYLTRANSFERASE"/>
    <property type="match status" value="1"/>
</dbReference>
<proteinExistence type="predicted"/>
<gene>
    <name evidence="5" type="ORF">FRZ02_08510</name>
</gene>
<dbReference type="RefSeq" id="WP_146580594.1">
    <property type="nucleotide sequence ID" value="NZ_VOGX01000018.1"/>
</dbReference>
<feature type="region of interest" description="Disordered" evidence="3">
    <location>
        <begin position="414"/>
        <end position="440"/>
    </location>
</feature>
<dbReference type="Gene3D" id="3.40.50.2000">
    <property type="entry name" value="Glycogen Phosphorylase B"/>
    <property type="match status" value="2"/>
</dbReference>
<protein>
    <recommendedName>
        <fullName evidence="1">D-inositol 3-phosphate glycosyltransferase</fullName>
    </recommendedName>
</protein>
<organism evidence="5 6">
    <name type="scientific">Streptomyces albidoflavus</name>
    <dbReference type="NCBI Taxonomy" id="1886"/>
    <lineage>
        <taxon>Bacteria</taxon>
        <taxon>Bacillati</taxon>
        <taxon>Actinomycetota</taxon>
        <taxon>Actinomycetes</taxon>
        <taxon>Kitasatosporales</taxon>
        <taxon>Streptomycetaceae</taxon>
        <taxon>Streptomyces</taxon>
        <taxon>Streptomyces albidoflavus group</taxon>
    </lineage>
</organism>
<dbReference type="PANTHER" id="PTHR12526:SF627">
    <property type="entry name" value="D-RHAMNOSYLTRANSFERASE WBPZ"/>
    <property type="match status" value="1"/>
</dbReference>
<name>A0ABY3H3V1_9ACTN</name>
<reference evidence="6" key="1">
    <citation type="journal article" date="2019" name="Microbiol. Resour. Announc.">
        <title>Draft Genomic Sequences of Streptomyces misionensis and Streptomyces albidoflavus, bacteria applied for phytopathogen biocontrol.</title>
        <authorList>
            <person name="Pylro V."/>
            <person name="Dias A."/>
            <person name="Andreote F."/>
            <person name="Varani A."/>
            <person name="Andreote C."/>
            <person name="Bernardo E."/>
            <person name="Martins T."/>
        </authorList>
    </citation>
    <scope>NUCLEOTIDE SEQUENCE [LARGE SCALE GENOMIC DNA]</scope>
    <source>
        <strain evidence="6">77</strain>
    </source>
</reference>
<sequence>MKIAFLINNAYGIGGTIRAVANLSGVLAATHEVEVVSVHRVQDEPSLPLDGRVTLTSLIDMRRESVSSERDHPSLRQPSVMFRYPDAIERPGRISYSALHDERIEGWLCRTDADVVIATRPDLNGYLVRYGRSSYVRIGQEHLSRAHLSPVVREHQNRAVRELDAFVTVSEADAADYRAANPDARARILCIPNGVPQPAVEPSTLDSNVIVAAGRLVGVKRYDRLIDAFALLASDHPAWSLRIYGGGTAETKLRRRVKRLGLYDRVFLMGPVSPIETEWAKGAIAAVSSDFESFGMTIVEAMHCGVPVVATDCPHGPAEIIHHGDDGLLVPLEAGVEGYARALDRLMSDADLRASMGKVALQTAAAYAPHNVVHHYESLFRQFSRARTAPQPDKPKAPLWSRLRTVLSSRAEIRDAEEPVESPRRKKPRPTARVKATPDGSVSVRLERATLPSGPLDFVARLRHDPEQREIRIPVPLPDADADTGGGLSEIVLYPDEHDLTEGRWNCYISSPGTDAKPKRLLCAMSEQARLVGRMPVLQDGRVTAWIPHTATDGTLAIRAWQRPAHAEVTGWRVSPEGAVVTARLLAEEAVRLLEEATVIAVSREGAEYDFTLPPSRFSRSEAEFTFTIPFERALELRSVEHDVWDLRLSTGEGHPLIPVGRIGGDIIDRKRIDTVPAVRLVHPNRGLTRTRPFYTVGNDLALSLRDAEIEA</sequence>
<accession>A0ABY3H3V1</accession>
<dbReference type="SUPFAM" id="SSF53756">
    <property type="entry name" value="UDP-Glycosyltransferase/glycogen phosphorylase"/>
    <property type="match status" value="1"/>
</dbReference>
<feature type="compositionally biased region" description="Basic and acidic residues" evidence="3">
    <location>
        <begin position="414"/>
        <end position="423"/>
    </location>
</feature>
<keyword evidence="2" id="KW-0808">Transferase</keyword>
<dbReference type="EMBL" id="VOGX01000018">
    <property type="protein sequence ID" value="TWV26700.1"/>
    <property type="molecule type" value="Genomic_DNA"/>
</dbReference>
<dbReference type="InterPro" id="IPR001296">
    <property type="entry name" value="Glyco_trans_1"/>
</dbReference>
<evidence type="ECO:0000313" key="5">
    <source>
        <dbReference type="EMBL" id="TWV26700.1"/>
    </source>
</evidence>
<evidence type="ECO:0000259" key="4">
    <source>
        <dbReference type="Pfam" id="PF00534"/>
    </source>
</evidence>
<comment type="caution">
    <text evidence="5">The sequence shown here is derived from an EMBL/GenBank/DDBJ whole genome shotgun (WGS) entry which is preliminary data.</text>
</comment>
<dbReference type="Pfam" id="PF00534">
    <property type="entry name" value="Glycos_transf_1"/>
    <property type="match status" value="1"/>
</dbReference>
<evidence type="ECO:0000256" key="2">
    <source>
        <dbReference type="ARBA" id="ARBA00022679"/>
    </source>
</evidence>
<evidence type="ECO:0000256" key="3">
    <source>
        <dbReference type="SAM" id="MobiDB-lite"/>
    </source>
</evidence>
<dbReference type="CDD" id="cd03820">
    <property type="entry name" value="GT4_AmsD-like"/>
    <property type="match status" value="1"/>
</dbReference>
<dbReference type="Proteomes" id="UP000318052">
    <property type="component" value="Unassembled WGS sequence"/>
</dbReference>
<evidence type="ECO:0000256" key="1">
    <source>
        <dbReference type="ARBA" id="ARBA00021292"/>
    </source>
</evidence>
<evidence type="ECO:0000313" key="6">
    <source>
        <dbReference type="Proteomes" id="UP000318052"/>
    </source>
</evidence>
<feature type="domain" description="Glycosyl transferase family 1" evidence="4">
    <location>
        <begin position="202"/>
        <end position="360"/>
    </location>
</feature>
<keyword evidence="6" id="KW-1185">Reference proteome</keyword>